<dbReference type="AlphaFoldDB" id="A0A9D4M9Y2"/>
<name>A0A9D4M9Y2_DREPO</name>
<reference evidence="2" key="1">
    <citation type="journal article" date="2019" name="bioRxiv">
        <title>The Genome of the Zebra Mussel, Dreissena polymorpha: A Resource for Invasive Species Research.</title>
        <authorList>
            <person name="McCartney M.A."/>
            <person name="Auch B."/>
            <person name="Kono T."/>
            <person name="Mallez S."/>
            <person name="Zhang Y."/>
            <person name="Obille A."/>
            <person name="Becker A."/>
            <person name="Abrahante J.E."/>
            <person name="Garbe J."/>
            <person name="Badalamenti J.P."/>
            <person name="Herman A."/>
            <person name="Mangelson H."/>
            <person name="Liachko I."/>
            <person name="Sullivan S."/>
            <person name="Sone E.D."/>
            <person name="Koren S."/>
            <person name="Silverstein K.A.T."/>
            <person name="Beckman K.B."/>
            <person name="Gohl D.M."/>
        </authorList>
    </citation>
    <scope>NUCLEOTIDE SEQUENCE</scope>
    <source>
        <strain evidence="2">Duluth1</strain>
        <tissue evidence="2">Whole animal</tissue>
    </source>
</reference>
<evidence type="ECO:0000313" key="2">
    <source>
        <dbReference type="EMBL" id="KAH3873485.1"/>
    </source>
</evidence>
<organism evidence="2 3">
    <name type="scientific">Dreissena polymorpha</name>
    <name type="common">Zebra mussel</name>
    <name type="synonym">Mytilus polymorpha</name>
    <dbReference type="NCBI Taxonomy" id="45954"/>
    <lineage>
        <taxon>Eukaryota</taxon>
        <taxon>Metazoa</taxon>
        <taxon>Spiralia</taxon>
        <taxon>Lophotrochozoa</taxon>
        <taxon>Mollusca</taxon>
        <taxon>Bivalvia</taxon>
        <taxon>Autobranchia</taxon>
        <taxon>Heteroconchia</taxon>
        <taxon>Euheterodonta</taxon>
        <taxon>Imparidentia</taxon>
        <taxon>Neoheterodontei</taxon>
        <taxon>Myida</taxon>
        <taxon>Dreissenoidea</taxon>
        <taxon>Dreissenidae</taxon>
        <taxon>Dreissena</taxon>
    </lineage>
</organism>
<gene>
    <name evidence="2" type="ORF">DPMN_036720</name>
</gene>
<proteinExistence type="predicted"/>
<reference evidence="2" key="2">
    <citation type="submission" date="2020-11" db="EMBL/GenBank/DDBJ databases">
        <authorList>
            <person name="McCartney M.A."/>
            <person name="Auch B."/>
            <person name="Kono T."/>
            <person name="Mallez S."/>
            <person name="Becker A."/>
            <person name="Gohl D.M."/>
            <person name="Silverstein K.A.T."/>
            <person name="Koren S."/>
            <person name="Bechman K.B."/>
            <person name="Herman A."/>
            <person name="Abrahante J.E."/>
            <person name="Garbe J."/>
        </authorList>
    </citation>
    <scope>NUCLEOTIDE SEQUENCE</scope>
    <source>
        <strain evidence="2">Duluth1</strain>
        <tissue evidence="2">Whole animal</tissue>
    </source>
</reference>
<protein>
    <submittedName>
        <fullName evidence="2">Uncharacterized protein</fullName>
    </submittedName>
</protein>
<sequence length="88" mass="9616">MNLLFRDDVSKAAKEIEDAAKIGNKMQQYGPYRCHGGNFRGGRAGFRGRFRIRTGGVGRGYYPGSAGHAVVDPKNSARSGGLRNPFRN</sequence>
<comment type="caution">
    <text evidence="2">The sequence shown here is derived from an EMBL/GenBank/DDBJ whole genome shotgun (WGS) entry which is preliminary data.</text>
</comment>
<evidence type="ECO:0000256" key="1">
    <source>
        <dbReference type="SAM" id="MobiDB-lite"/>
    </source>
</evidence>
<feature type="region of interest" description="Disordered" evidence="1">
    <location>
        <begin position="65"/>
        <end position="88"/>
    </location>
</feature>
<dbReference type="Proteomes" id="UP000828390">
    <property type="component" value="Unassembled WGS sequence"/>
</dbReference>
<keyword evidence="3" id="KW-1185">Reference proteome</keyword>
<dbReference type="EMBL" id="JAIWYP010000002">
    <property type="protein sequence ID" value="KAH3873485.1"/>
    <property type="molecule type" value="Genomic_DNA"/>
</dbReference>
<accession>A0A9D4M9Y2</accession>
<evidence type="ECO:0000313" key="3">
    <source>
        <dbReference type="Proteomes" id="UP000828390"/>
    </source>
</evidence>